<dbReference type="InterPro" id="IPR010525">
    <property type="entry name" value="ARF_dom"/>
</dbReference>
<evidence type="ECO:0000256" key="3">
    <source>
        <dbReference type="ARBA" id="ARBA00007853"/>
    </source>
</evidence>
<dbReference type="PROSITE" id="PS50863">
    <property type="entry name" value="B3"/>
    <property type="match status" value="1"/>
</dbReference>
<evidence type="ECO:0000256" key="5">
    <source>
        <dbReference type="ARBA" id="ARBA00023125"/>
    </source>
</evidence>
<comment type="function">
    <text evidence="1 9">Auxin response factors (ARFs) are transcriptional factors that bind specifically to the DNA sequence 5'-TGTCTC-3' found in the auxin-responsive promoter elements (AuxREs).</text>
</comment>
<evidence type="ECO:0000256" key="9">
    <source>
        <dbReference type="RuleBase" id="RU004561"/>
    </source>
</evidence>
<keyword evidence="7 9" id="KW-0539">Nucleus</keyword>
<name>A0ABR2N209_9ASPA</name>
<dbReference type="InterPro" id="IPR003340">
    <property type="entry name" value="B3_DNA-bd"/>
</dbReference>
<dbReference type="Gene3D" id="3.10.20.90">
    <property type="entry name" value="Phosphatidylinositol 3-kinase Catalytic Subunit, Chain A, domain 1"/>
    <property type="match status" value="1"/>
</dbReference>
<dbReference type="InterPro" id="IPR015300">
    <property type="entry name" value="DNA-bd_pseudobarrel_sf"/>
</dbReference>
<dbReference type="Pfam" id="PF02362">
    <property type="entry name" value="B3"/>
    <property type="match status" value="1"/>
</dbReference>
<organism evidence="12 13">
    <name type="scientific">Platanthera guangdongensis</name>
    <dbReference type="NCBI Taxonomy" id="2320717"/>
    <lineage>
        <taxon>Eukaryota</taxon>
        <taxon>Viridiplantae</taxon>
        <taxon>Streptophyta</taxon>
        <taxon>Embryophyta</taxon>
        <taxon>Tracheophyta</taxon>
        <taxon>Spermatophyta</taxon>
        <taxon>Magnoliopsida</taxon>
        <taxon>Liliopsida</taxon>
        <taxon>Asparagales</taxon>
        <taxon>Orchidaceae</taxon>
        <taxon>Orchidoideae</taxon>
        <taxon>Orchideae</taxon>
        <taxon>Orchidinae</taxon>
        <taxon>Platanthera</taxon>
    </lineage>
</organism>
<evidence type="ECO:0000256" key="4">
    <source>
        <dbReference type="ARBA" id="ARBA00023015"/>
    </source>
</evidence>
<evidence type="ECO:0000256" key="6">
    <source>
        <dbReference type="ARBA" id="ARBA00023163"/>
    </source>
</evidence>
<reference evidence="12 13" key="1">
    <citation type="journal article" date="2022" name="Nat. Plants">
        <title>Genomes of leafy and leafless Platanthera orchids illuminate the evolution of mycoheterotrophy.</title>
        <authorList>
            <person name="Li M.H."/>
            <person name="Liu K.W."/>
            <person name="Li Z."/>
            <person name="Lu H.C."/>
            <person name="Ye Q.L."/>
            <person name="Zhang D."/>
            <person name="Wang J.Y."/>
            <person name="Li Y.F."/>
            <person name="Zhong Z.M."/>
            <person name="Liu X."/>
            <person name="Yu X."/>
            <person name="Liu D.K."/>
            <person name="Tu X.D."/>
            <person name="Liu B."/>
            <person name="Hao Y."/>
            <person name="Liao X.Y."/>
            <person name="Jiang Y.T."/>
            <person name="Sun W.H."/>
            <person name="Chen J."/>
            <person name="Chen Y.Q."/>
            <person name="Ai Y."/>
            <person name="Zhai J.W."/>
            <person name="Wu S.S."/>
            <person name="Zhou Z."/>
            <person name="Hsiao Y.Y."/>
            <person name="Wu W.L."/>
            <person name="Chen Y.Y."/>
            <person name="Lin Y.F."/>
            <person name="Hsu J.L."/>
            <person name="Li C.Y."/>
            <person name="Wang Z.W."/>
            <person name="Zhao X."/>
            <person name="Zhong W.Y."/>
            <person name="Ma X.K."/>
            <person name="Ma L."/>
            <person name="Huang J."/>
            <person name="Chen G.Z."/>
            <person name="Huang M.Z."/>
            <person name="Huang L."/>
            <person name="Peng D.H."/>
            <person name="Luo Y.B."/>
            <person name="Zou S.Q."/>
            <person name="Chen S.P."/>
            <person name="Lan S."/>
            <person name="Tsai W.C."/>
            <person name="Van de Peer Y."/>
            <person name="Liu Z.J."/>
        </authorList>
    </citation>
    <scope>NUCLEOTIDE SEQUENCE [LARGE SCALE GENOMIC DNA]</scope>
    <source>
        <strain evidence="12">Lor288</strain>
    </source>
</reference>
<comment type="similarity">
    <text evidence="3 9">Belongs to the ARF family.</text>
</comment>
<keyword evidence="8 9" id="KW-0927">Auxin signaling pathway</keyword>
<evidence type="ECO:0000256" key="7">
    <source>
        <dbReference type="ARBA" id="ARBA00023242"/>
    </source>
</evidence>
<comment type="subcellular location">
    <subcellularLocation>
        <location evidence="2 9">Nucleus</location>
    </subcellularLocation>
</comment>
<dbReference type="SMART" id="SM01019">
    <property type="entry name" value="B3"/>
    <property type="match status" value="1"/>
</dbReference>
<keyword evidence="4 9" id="KW-0805">Transcription regulation</keyword>
<comment type="subunit">
    <text evidence="9">Homodimers and heterodimers.</text>
</comment>
<protein>
    <recommendedName>
        <fullName evidence="9">Auxin response factor</fullName>
    </recommendedName>
</protein>
<dbReference type="EMBL" id="JBBWWR010000003">
    <property type="protein sequence ID" value="KAK8969666.1"/>
    <property type="molecule type" value="Genomic_DNA"/>
</dbReference>
<keyword evidence="5 9" id="KW-0238">DNA-binding</keyword>
<comment type="caution">
    <text evidence="12">The sequence shown here is derived from an EMBL/GenBank/DDBJ whole genome shotgun (WGS) entry which is preliminary data.</text>
</comment>
<evidence type="ECO:0000256" key="1">
    <source>
        <dbReference type="ARBA" id="ARBA00003182"/>
    </source>
</evidence>
<dbReference type="CDD" id="cd10017">
    <property type="entry name" value="B3_DNA"/>
    <property type="match status" value="1"/>
</dbReference>
<evidence type="ECO:0000313" key="13">
    <source>
        <dbReference type="Proteomes" id="UP001412067"/>
    </source>
</evidence>
<accession>A0ABR2N209</accession>
<dbReference type="PANTHER" id="PTHR31384:SF10">
    <property type="entry name" value="AUXIN RESPONSE FACTOR 5"/>
    <property type="match status" value="1"/>
</dbReference>
<dbReference type="Pfam" id="PF06507">
    <property type="entry name" value="ARF_AD"/>
    <property type="match status" value="1"/>
</dbReference>
<feature type="domain" description="TF-B3" evidence="10">
    <location>
        <begin position="32"/>
        <end position="134"/>
    </location>
</feature>
<dbReference type="InterPro" id="IPR053793">
    <property type="entry name" value="PB1-like"/>
</dbReference>
<sequence length="963" mass="108202">MDHVLLFLLKEADVFQIPDLGYTKSTQPTEFFCKILTASDTSTHGGFSVPRRAAEKLFPELDYTMQPPNQELIVRDLHDNIWTFRHIYRGQPKRHLLTTGWSLFVGAKRLKAGDSVLFIRDEKSQLLLGLRRSNCQQTAFPSSVLSADSMHIGVLAAAAHAVASSSPFTVYYNPRACPSEFIVPLAKYHKAAFIQVSIGMRFGMMFATEESIKRSIGLPRLFHYIKWSFNITNKKDIESKLFVKGLASNFIRISSMGLIVAEIQGSRVQPTENTAQTAEAARLDDLAAKCARSRFGSPHTCVETISDDVEDRRMVGGEIDVHDLAELFCREEEEEADSRTITSGKIASTGTIAGISDFDSLRWPNSKWRNLQVEWDEPSSEDRPDRVSIWDIETPESLFVVPPCLKRHCIPGFMDVGAGNVKHYEQGFDYRSSNVHPLSSNIDSERTLMMLRKQQRAFPGSEIGCNQSIYATILQNIKVNGMSAASSSTSPTLMTNQAALLHEDKTGETVMREKNRSLAQQAQELPLEDASLDYRNMYHSLEQQHLLMETKQGSQFSAETPWETYQELNEHHNRCEDVLVNEKTMGKKSENLFYGSKNGRMEPSKNNVRQPGNVIIKNENFRKNVVSEDKETYQHQLGLQCIEAANSLNKKSLLNSLPHQGCQLYHYSDNEDLMLHPSLYQSFADSLENTASPSGGISPVLNLEDLNPFETCNFSLSSHSFTPAFMPILMEEAYDSQEINQFEELPVPGVLSSHAQNMKTVIGENVPPEFLRAYGHTHMSNDGNIPSEACSNLHSESSNADVFTVSSVPSTVLEEFSVVKGYNLPLTIEDQFGFFHTNQDLQSQVSSKSLADSHIFSLQDIPDSSGGTSSGNVDANDFNYCGKLAMKQVVQQPMRTYTKVQKLGSVGRSIDLKRFRHYEQLKHAIACMFGLEEQFDDLKISEWKLVYVDQENDVLLVGDDPWE</sequence>
<dbReference type="SUPFAM" id="SSF101936">
    <property type="entry name" value="DNA-binding pseudobarrel domain"/>
    <property type="match status" value="1"/>
</dbReference>
<evidence type="ECO:0000256" key="2">
    <source>
        <dbReference type="ARBA" id="ARBA00004123"/>
    </source>
</evidence>
<dbReference type="Proteomes" id="UP001412067">
    <property type="component" value="Unassembled WGS sequence"/>
</dbReference>
<evidence type="ECO:0000313" key="12">
    <source>
        <dbReference type="EMBL" id="KAK8969666.1"/>
    </source>
</evidence>
<proteinExistence type="inferred from homology"/>
<dbReference type="InterPro" id="IPR044835">
    <property type="entry name" value="ARF_plant"/>
</dbReference>
<evidence type="ECO:0000259" key="11">
    <source>
        <dbReference type="PROSITE" id="PS51745"/>
    </source>
</evidence>
<gene>
    <name evidence="12" type="primary">ARF11</name>
    <name evidence="12" type="ORF">KSP40_PGU009448</name>
</gene>
<keyword evidence="6 9" id="KW-0804">Transcription</keyword>
<dbReference type="Gene3D" id="2.40.330.10">
    <property type="entry name" value="DNA-binding pseudobarrel domain"/>
    <property type="match status" value="1"/>
</dbReference>
<dbReference type="PANTHER" id="PTHR31384">
    <property type="entry name" value="AUXIN RESPONSE FACTOR 4-RELATED"/>
    <property type="match status" value="1"/>
</dbReference>
<feature type="domain" description="PB1" evidence="11">
    <location>
        <begin position="895"/>
        <end position="963"/>
    </location>
</feature>
<evidence type="ECO:0000256" key="8">
    <source>
        <dbReference type="ARBA" id="ARBA00023294"/>
    </source>
</evidence>
<evidence type="ECO:0000259" key="10">
    <source>
        <dbReference type="PROSITE" id="PS50863"/>
    </source>
</evidence>
<keyword evidence="13" id="KW-1185">Reference proteome</keyword>
<dbReference type="Gene3D" id="2.30.30.1040">
    <property type="match status" value="1"/>
</dbReference>
<dbReference type="PROSITE" id="PS51745">
    <property type="entry name" value="PB1"/>
    <property type="match status" value="1"/>
</dbReference>